<protein>
    <submittedName>
        <fullName evidence="1">Uncharacterized protein</fullName>
    </submittedName>
</protein>
<dbReference type="Proteomes" id="UP000017127">
    <property type="component" value="Unassembled WGS sequence"/>
</dbReference>
<accession>U7QN30</accession>
<name>U7QN30_9CYAN</name>
<proteinExistence type="predicted"/>
<dbReference type="AlphaFoldDB" id="U7QN30"/>
<gene>
    <name evidence="1" type="ORF">M595_1221</name>
</gene>
<evidence type="ECO:0000313" key="2">
    <source>
        <dbReference type="Proteomes" id="UP000017127"/>
    </source>
</evidence>
<dbReference type="OrthoDB" id="9847547at2"/>
<sequence>MGDGSEICKIGKAGADARTGKLEIIWTVGGLEYWFCCAKVKPGVWEYDFGERAENSGIPYLMVAPDWLKISRGIEWAFRRGYLTQSQVMKSGCYPNLIFK</sequence>
<comment type="caution">
    <text evidence="1">The sequence shown here is derived from an EMBL/GenBank/DDBJ whole genome shotgun (WGS) entry which is preliminary data.</text>
</comment>
<reference evidence="1 2" key="1">
    <citation type="journal article" date="2013" name="Front. Microbiol.">
        <title>Comparative genomic analyses of the cyanobacterium, Lyngbya aestuarii BL J, a powerful hydrogen producer.</title>
        <authorList>
            <person name="Kothari A."/>
            <person name="Vaughn M."/>
            <person name="Garcia-Pichel F."/>
        </authorList>
    </citation>
    <scope>NUCLEOTIDE SEQUENCE [LARGE SCALE GENOMIC DNA]</scope>
    <source>
        <strain evidence="1 2">BL J</strain>
    </source>
</reference>
<dbReference type="RefSeq" id="WP_023065033.1">
    <property type="nucleotide sequence ID" value="NZ_AUZM01000008.1"/>
</dbReference>
<dbReference type="EMBL" id="AUZM01000008">
    <property type="protein sequence ID" value="ERT08687.1"/>
    <property type="molecule type" value="Genomic_DNA"/>
</dbReference>
<keyword evidence="2" id="KW-1185">Reference proteome</keyword>
<organism evidence="1 2">
    <name type="scientific">Lyngbya aestuarii BL J</name>
    <dbReference type="NCBI Taxonomy" id="1348334"/>
    <lineage>
        <taxon>Bacteria</taxon>
        <taxon>Bacillati</taxon>
        <taxon>Cyanobacteriota</taxon>
        <taxon>Cyanophyceae</taxon>
        <taxon>Oscillatoriophycideae</taxon>
        <taxon>Oscillatoriales</taxon>
        <taxon>Microcoleaceae</taxon>
        <taxon>Lyngbya</taxon>
    </lineage>
</organism>
<evidence type="ECO:0000313" key="1">
    <source>
        <dbReference type="EMBL" id="ERT08687.1"/>
    </source>
</evidence>